<evidence type="ECO:0000313" key="3">
    <source>
        <dbReference type="Proteomes" id="UP000664466"/>
    </source>
</evidence>
<name>A0A8B0SDQ3_9GAMM</name>
<accession>A0A8B0SDQ3</accession>
<gene>
    <name evidence="2" type="ORF">J1836_012560</name>
    <name evidence="1" type="ORF">J1836_17170</name>
</gene>
<keyword evidence="3" id="KW-1185">Reference proteome</keyword>
<dbReference type="SUPFAM" id="SSF143847">
    <property type="entry name" value="XisI-like"/>
    <property type="match status" value="1"/>
</dbReference>
<reference evidence="2" key="2">
    <citation type="submission" date="2021-04" db="EMBL/GenBank/DDBJ databases">
        <title>Complete Genome and methylome analysis of Thiothrix fructosivorans ATCC 49748.</title>
        <authorList>
            <person name="Fomenkov A."/>
            <person name="Sun L."/>
            <person name="Vincze T."/>
            <person name="Grabovich M.Y."/>
            <person name="Roberts R.J."/>
        </authorList>
    </citation>
    <scope>NUCLEOTIDE SEQUENCE</scope>
    <source>
        <strain evidence="2">ATCC 49748</strain>
    </source>
</reference>
<dbReference type="InterPro" id="IPR035943">
    <property type="entry name" value="XisI-like_sf"/>
</dbReference>
<evidence type="ECO:0000313" key="1">
    <source>
        <dbReference type="EMBL" id="MBO0614632.1"/>
    </source>
</evidence>
<proteinExistence type="predicted"/>
<protein>
    <submittedName>
        <fullName evidence="2">XisI protein</fullName>
    </submittedName>
</protein>
<dbReference type="InterPro" id="IPR014968">
    <property type="entry name" value="XisI"/>
</dbReference>
<dbReference type="Pfam" id="PF08869">
    <property type="entry name" value="XisI"/>
    <property type="match status" value="1"/>
</dbReference>
<dbReference type="RefSeq" id="WP_207252344.1">
    <property type="nucleotide sequence ID" value="NZ_JAFMPM010000008.1"/>
</dbReference>
<dbReference type="Proteomes" id="UP000664466">
    <property type="component" value="Unassembled WGS sequence"/>
</dbReference>
<sequence>MKNTSKINGKVWLQHNGTEGDIAQELMAGGVAREDIRG</sequence>
<dbReference type="Gene3D" id="3.30.310.110">
    <property type="entry name" value="XisI-like"/>
    <property type="match status" value="1"/>
</dbReference>
<dbReference type="AlphaFoldDB" id="A0A8B0SDQ3"/>
<organism evidence="2">
    <name type="scientific">Thiothrix fructosivorans</name>
    <dbReference type="NCBI Taxonomy" id="111770"/>
    <lineage>
        <taxon>Bacteria</taxon>
        <taxon>Pseudomonadati</taxon>
        <taxon>Pseudomonadota</taxon>
        <taxon>Gammaproteobacteria</taxon>
        <taxon>Thiotrichales</taxon>
        <taxon>Thiotrichaceae</taxon>
        <taxon>Thiothrix</taxon>
    </lineage>
</organism>
<dbReference type="EMBL" id="JAFMPM010000008">
    <property type="protein sequence ID" value="MBO0614632.1"/>
    <property type="molecule type" value="Genomic_DNA"/>
</dbReference>
<evidence type="ECO:0000313" key="2">
    <source>
        <dbReference type="EMBL" id="QTX09456.1"/>
    </source>
</evidence>
<dbReference type="EMBL" id="CP072748">
    <property type="protein sequence ID" value="QTX09456.1"/>
    <property type="molecule type" value="Genomic_DNA"/>
</dbReference>
<reference evidence="1 3" key="1">
    <citation type="submission" date="2021-03" db="EMBL/GenBank/DDBJ databases">
        <title>Draft genome and methylome analysis of Thiotrix fructosivoruns ATCC 49748.</title>
        <authorList>
            <person name="Fomenkov A."/>
            <person name="Grabovich M.Y."/>
            <person name="Roberts R.J."/>
        </authorList>
    </citation>
    <scope>NUCLEOTIDE SEQUENCE [LARGE SCALE GENOMIC DNA]</scope>
    <source>
        <strain evidence="1 3">ATCC 49748</strain>
    </source>
</reference>